<dbReference type="InterPro" id="IPR050325">
    <property type="entry name" value="Prot/Nucl_acid_deglycase"/>
</dbReference>
<evidence type="ECO:0000313" key="2">
    <source>
        <dbReference type="EMBL" id="RDU69674.1"/>
    </source>
</evidence>
<organism evidence="2 3">
    <name type="scientific">Helicobacter cholecystus</name>
    <dbReference type="NCBI Taxonomy" id="45498"/>
    <lineage>
        <taxon>Bacteria</taxon>
        <taxon>Pseudomonadati</taxon>
        <taxon>Campylobacterota</taxon>
        <taxon>Epsilonproteobacteria</taxon>
        <taxon>Campylobacterales</taxon>
        <taxon>Helicobacteraceae</taxon>
        <taxon>Helicobacter</taxon>
    </lineage>
</organism>
<keyword evidence="3" id="KW-1185">Reference proteome</keyword>
<dbReference type="PANTHER" id="PTHR48094:SF12">
    <property type="entry name" value="PARKINSON DISEASE PROTEIN 7 HOMOLOG"/>
    <property type="match status" value="1"/>
</dbReference>
<dbReference type="AlphaFoldDB" id="A0A3D8IYH5"/>
<dbReference type="InterPro" id="IPR029062">
    <property type="entry name" value="Class_I_gatase-like"/>
</dbReference>
<accession>A0A3D8IYH5</accession>
<dbReference type="InterPro" id="IPR002818">
    <property type="entry name" value="DJ-1/PfpI"/>
</dbReference>
<dbReference type="SUPFAM" id="SSF52317">
    <property type="entry name" value="Class I glutamine amidotransferase-like"/>
    <property type="match status" value="1"/>
</dbReference>
<dbReference type="OrthoDB" id="9792284at2"/>
<gene>
    <name evidence="2" type="ORF">CQA62_03240</name>
</gene>
<name>A0A3D8IYH5_9HELI</name>
<evidence type="ECO:0000259" key="1">
    <source>
        <dbReference type="Pfam" id="PF01965"/>
    </source>
</evidence>
<proteinExistence type="predicted"/>
<dbReference type="Gene3D" id="3.40.50.880">
    <property type="match status" value="1"/>
</dbReference>
<dbReference type="EMBL" id="NXLU01000002">
    <property type="protein sequence ID" value="RDU69674.1"/>
    <property type="molecule type" value="Genomic_DNA"/>
</dbReference>
<protein>
    <submittedName>
        <fullName evidence="2">DJ-1 family protein</fullName>
    </submittedName>
</protein>
<sequence length="183" mass="20106">MSKVLLPLAQGFEEIELVCIADILRRAKIEVTLASLTSSLEIKGAHHIALKAETSLQALRVDDFDAIVMHGGMEGVNHMLSSPLLLHVISEFANAQKIIGAICAAPLVLDELKLLNQDFCCYPGCEKMMKNTQNKRLNLAFKTSENLVTGTGPAFAMLFAIELVKNLTNHNVVQELKRELLLP</sequence>
<dbReference type="NCBIfam" id="TIGR01383">
    <property type="entry name" value="not_thiJ"/>
    <property type="match status" value="1"/>
</dbReference>
<dbReference type="GO" id="GO:0005737">
    <property type="term" value="C:cytoplasm"/>
    <property type="evidence" value="ECO:0007669"/>
    <property type="project" value="TreeGrafter"/>
</dbReference>
<reference evidence="2 3" key="1">
    <citation type="submission" date="2018-04" db="EMBL/GenBank/DDBJ databases">
        <title>Novel Campyloabacter and Helicobacter Species and Strains.</title>
        <authorList>
            <person name="Mannion A.J."/>
            <person name="Shen Z."/>
            <person name="Fox J.G."/>
        </authorList>
    </citation>
    <scope>NUCLEOTIDE SEQUENCE [LARGE SCALE GENOMIC DNA]</scope>
    <source>
        <strain evidence="2 3">ATCC 700242</strain>
    </source>
</reference>
<dbReference type="PANTHER" id="PTHR48094">
    <property type="entry name" value="PROTEIN/NUCLEIC ACID DEGLYCASE DJ-1-RELATED"/>
    <property type="match status" value="1"/>
</dbReference>
<dbReference type="InterPro" id="IPR006287">
    <property type="entry name" value="DJ-1"/>
</dbReference>
<evidence type="ECO:0000313" key="3">
    <source>
        <dbReference type="Proteomes" id="UP000257067"/>
    </source>
</evidence>
<dbReference type="RefSeq" id="WP_104724264.1">
    <property type="nucleotide sequence ID" value="NZ_FZNE01000003.1"/>
</dbReference>
<dbReference type="Proteomes" id="UP000257067">
    <property type="component" value="Unassembled WGS sequence"/>
</dbReference>
<dbReference type="CDD" id="cd03135">
    <property type="entry name" value="GATase1_DJ-1"/>
    <property type="match status" value="1"/>
</dbReference>
<comment type="caution">
    <text evidence="2">The sequence shown here is derived from an EMBL/GenBank/DDBJ whole genome shotgun (WGS) entry which is preliminary data.</text>
</comment>
<dbReference type="Pfam" id="PF01965">
    <property type="entry name" value="DJ-1_PfpI"/>
    <property type="match status" value="1"/>
</dbReference>
<feature type="domain" description="DJ-1/PfpI" evidence="1">
    <location>
        <begin position="3"/>
        <end position="165"/>
    </location>
</feature>